<accession>A0A3S1HDQ9</accession>
<gene>
    <name evidence="7" type="ORF">EGW08_014931</name>
</gene>
<dbReference type="InterPro" id="IPR038765">
    <property type="entry name" value="Papain-like_cys_pep_sf"/>
</dbReference>
<dbReference type="PANTHER" id="PTHR12411">
    <property type="entry name" value="CYSTEINE PROTEASE FAMILY C1-RELATED"/>
    <property type="match status" value="1"/>
</dbReference>
<keyword evidence="8" id="KW-1185">Reference proteome</keyword>
<name>A0A3S1HDQ9_ELYCH</name>
<dbReference type="SMART" id="SM00645">
    <property type="entry name" value="Pept_C1"/>
    <property type="match status" value="1"/>
</dbReference>
<dbReference type="GO" id="GO:0006508">
    <property type="term" value="P:proteolysis"/>
    <property type="evidence" value="ECO:0007669"/>
    <property type="project" value="UniProtKB-KW"/>
</dbReference>
<dbReference type="Gene3D" id="3.90.70.10">
    <property type="entry name" value="Cysteine proteinases"/>
    <property type="match status" value="1"/>
</dbReference>
<feature type="non-terminal residue" evidence="7">
    <location>
        <position position="1"/>
    </location>
</feature>
<dbReference type="InterPro" id="IPR013128">
    <property type="entry name" value="Peptidase_C1A"/>
</dbReference>
<dbReference type="InterPro" id="IPR013201">
    <property type="entry name" value="Prot_inhib_I29"/>
</dbReference>
<evidence type="ECO:0000313" key="8">
    <source>
        <dbReference type="Proteomes" id="UP000271974"/>
    </source>
</evidence>
<reference evidence="7 8" key="1">
    <citation type="submission" date="2019-01" db="EMBL/GenBank/DDBJ databases">
        <title>A draft genome assembly of the solar-powered sea slug Elysia chlorotica.</title>
        <authorList>
            <person name="Cai H."/>
            <person name="Li Q."/>
            <person name="Fang X."/>
            <person name="Li J."/>
            <person name="Curtis N.E."/>
            <person name="Altenburger A."/>
            <person name="Shibata T."/>
            <person name="Feng M."/>
            <person name="Maeda T."/>
            <person name="Schwartz J.A."/>
            <person name="Shigenobu S."/>
            <person name="Lundholm N."/>
            <person name="Nishiyama T."/>
            <person name="Yang H."/>
            <person name="Hasebe M."/>
            <person name="Li S."/>
            <person name="Pierce S.K."/>
            <person name="Wang J."/>
        </authorList>
    </citation>
    <scope>NUCLEOTIDE SEQUENCE [LARGE SCALE GENOMIC DNA]</scope>
    <source>
        <strain evidence="7">EC2010</strain>
        <tissue evidence="7">Whole organism of an adult</tissue>
    </source>
</reference>
<dbReference type="InterPro" id="IPR039417">
    <property type="entry name" value="Peptidase_C1A_papain-like"/>
</dbReference>
<keyword evidence="4" id="KW-0788">Thiol protease</keyword>
<evidence type="ECO:0000256" key="1">
    <source>
        <dbReference type="ARBA" id="ARBA00008455"/>
    </source>
</evidence>
<keyword evidence="2" id="KW-0645">Protease</keyword>
<evidence type="ECO:0000256" key="3">
    <source>
        <dbReference type="ARBA" id="ARBA00022801"/>
    </source>
</evidence>
<dbReference type="FunFam" id="3.90.70.10:FF:000006">
    <property type="entry name" value="Cathepsin S"/>
    <property type="match status" value="1"/>
</dbReference>
<evidence type="ECO:0000256" key="4">
    <source>
        <dbReference type="ARBA" id="ARBA00022807"/>
    </source>
</evidence>
<dbReference type="GO" id="GO:0008234">
    <property type="term" value="F:cysteine-type peptidase activity"/>
    <property type="evidence" value="ECO:0007669"/>
    <property type="project" value="UniProtKB-KW"/>
</dbReference>
<proteinExistence type="inferred from homology"/>
<evidence type="ECO:0000259" key="5">
    <source>
        <dbReference type="SMART" id="SM00645"/>
    </source>
</evidence>
<dbReference type="AlphaFoldDB" id="A0A3S1HDQ9"/>
<evidence type="ECO:0000259" key="6">
    <source>
        <dbReference type="SMART" id="SM00848"/>
    </source>
</evidence>
<dbReference type="OrthoDB" id="6286504at2759"/>
<dbReference type="InterPro" id="IPR000668">
    <property type="entry name" value="Peptidase_C1A_C"/>
</dbReference>
<dbReference type="CDD" id="cd02248">
    <property type="entry name" value="Peptidase_C1A"/>
    <property type="match status" value="1"/>
</dbReference>
<sequence length="382" mass="42321">FSLCPLASTLVSLLDLSPVSYLQSRTWRVVNLLVSQEKTCGQITAGGALVNTRTTMLKLLICAVVAVVAVECSSDSEWEKFKSTHAKVYSDKDEDIKRRGIWEANVVYINEHNAKYNKGEETFFLGQNEFADMTNEEYKKMFLGYQMHNDTDGNTDFYSDEDISALPDQIDWRAYGYVTDVKRQEMCASSYAFAAAGAIEGQMFRRYGNSQSLSAQNIIDCASKCMGCLGGCTIKAFQYVADNKGISTSSGYPYQGTKLRQCMYSKCNYGGKCSGYRKVTRYSEKALQSAVANVGPVAVGIDASHITFQLYLGGVYHNPICNKFWVNHAALVTGYGALRSGSYWLVKNSFGPKWGYGGYVLMSRYRSNNCGIATEASYPTTS</sequence>
<feature type="domain" description="Peptidase C1A papain C-terminal" evidence="5">
    <location>
        <begin position="166"/>
        <end position="380"/>
    </location>
</feature>
<dbReference type="EMBL" id="RQTK01000591">
    <property type="protein sequence ID" value="RUS77304.1"/>
    <property type="molecule type" value="Genomic_DNA"/>
</dbReference>
<evidence type="ECO:0000313" key="7">
    <source>
        <dbReference type="EMBL" id="RUS77304.1"/>
    </source>
</evidence>
<dbReference type="SUPFAM" id="SSF54001">
    <property type="entry name" value="Cysteine proteinases"/>
    <property type="match status" value="1"/>
</dbReference>
<evidence type="ECO:0008006" key="9">
    <source>
        <dbReference type="Google" id="ProtNLM"/>
    </source>
</evidence>
<evidence type="ECO:0000256" key="2">
    <source>
        <dbReference type="ARBA" id="ARBA00022670"/>
    </source>
</evidence>
<dbReference type="Pfam" id="PF00112">
    <property type="entry name" value="Peptidase_C1"/>
    <property type="match status" value="1"/>
</dbReference>
<comment type="caution">
    <text evidence="7">The sequence shown here is derived from an EMBL/GenBank/DDBJ whole genome shotgun (WGS) entry which is preliminary data.</text>
</comment>
<dbReference type="Proteomes" id="UP000271974">
    <property type="component" value="Unassembled WGS sequence"/>
</dbReference>
<keyword evidence="3" id="KW-0378">Hydrolase</keyword>
<dbReference type="SMART" id="SM00848">
    <property type="entry name" value="Inhibitor_I29"/>
    <property type="match status" value="1"/>
</dbReference>
<comment type="similarity">
    <text evidence="1">Belongs to the peptidase C1 family.</text>
</comment>
<feature type="domain" description="Cathepsin propeptide inhibitor" evidence="6">
    <location>
        <begin position="78"/>
        <end position="138"/>
    </location>
</feature>
<dbReference type="Pfam" id="PF08246">
    <property type="entry name" value="Inhibitor_I29"/>
    <property type="match status" value="1"/>
</dbReference>
<dbReference type="STRING" id="188477.A0A3S1HDQ9"/>
<protein>
    <recommendedName>
        <fullName evidence="9">Peptidase C1A papain C-terminal domain-containing protein</fullName>
    </recommendedName>
</protein>
<organism evidence="7 8">
    <name type="scientific">Elysia chlorotica</name>
    <name type="common">Eastern emerald elysia</name>
    <name type="synonym">Sea slug</name>
    <dbReference type="NCBI Taxonomy" id="188477"/>
    <lineage>
        <taxon>Eukaryota</taxon>
        <taxon>Metazoa</taxon>
        <taxon>Spiralia</taxon>
        <taxon>Lophotrochozoa</taxon>
        <taxon>Mollusca</taxon>
        <taxon>Gastropoda</taxon>
        <taxon>Heterobranchia</taxon>
        <taxon>Euthyneura</taxon>
        <taxon>Panpulmonata</taxon>
        <taxon>Sacoglossa</taxon>
        <taxon>Placobranchoidea</taxon>
        <taxon>Plakobranchidae</taxon>
        <taxon>Elysia</taxon>
    </lineage>
</organism>